<keyword evidence="8" id="KW-1015">Disulfide bond</keyword>
<dbReference type="PROSITE" id="PS50240">
    <property type="entry name" value="TRYPSIN_DOM"/>
    <property type="match status" value="1"/>
</dbReference>
<evidence type="ECO:0000256" key="10">
    <source>
        <dbReference type="RuleBase" id="RU363034"/>
    </source>
</evidence>
<sequence>VHCDREGAVNPGKLFWIGQLDNSGGSVFIIYRAVNRNVFCISRSAFEINQWDTNLIPDSSYEEEGVDELDSTRIVGGQFAVPNQFPFMAVVHRLLGNGMTSQCGGTIISSRWVLTAGHCVVSGPKQFLVVFGICNKTGIEYNSYNGPGVAMLTNKAILHPNYQTTLNDIALLYMPRNIPFRASIQPIKLAGYNYVKKSFTGRTGAVIGWGKDGSSGAGTKRLKYALLPIISNKECSTYWAVTEKHVCTSASYHQDACQGDSGGPLIVFKNNVPLQIGIVSYGDGYCPSNKPGVFTRVVTFIDWIQQVTKLRF</sequence>
<organism evidence="12 13">
    <name type="scientific">Bombus vosnesenskii</name>
    <dbReference type="NCBI Taxonomy" id="207650"/>
    <lineage>
        <taxon>Eukaryota</taxon>
        <taxon>Metazoa</taxon>
        <taxon>Ecdysozoa</taxon>
        <taxon>Arthropoda</taxon>
        <taxon>Hexapoda</taxon>
        <taxon>Insecta</taxon>
        <taxon>Pterygota</taxon>
        <taxon>Neoptera</taxon>
        <taxon>Endopterygota</taxon>
        <taxon>Hymenoptera</taxon>
        <taxon>Apocrita</taxon>
        <taxon>Aculeata</taxon>
        <taxon>Apoidea</taxon>
        <taxon>Anthophila</taxon>
        <taxon>Apidae</taxon>
        <taxon>Bombus</taxon>
        <taxon>Pyrobombus</taxon>
    </lineage>
</organism>
<dbReference type="InterPro" id="IPR033116">
    <property type="entry name" value="TRYPSIN_SER"/>
</dbReference>
<comment type="subcellular location">
    <subcellularLocation>
        <location evidence="1">Secreted</location>
    </subcellularLocation>
</comment>
<dbReference type="Gene3D" id="2.40.10.10">
    <property type="entry name" value="Trypsin-like serine proteases"/>
    <property type="match status" value="1"/>
</dbReference>
<evidence type="ECO:0000313" key="13">
    <source>
        <dbReference type="RefSeq" id="XP_033361549.1"/>
    </source>
</evidence>
<evidence type="ECO:0000256" key="1">
    <source>
        <dbReference type="ARBA" id="ARBA00004613"/>
    </source>
</evidence>
<keyword evidence="12" id="KW-1185">Reference proteome</keyword>
<dbReference type="InterPro" id="IPR051487">
    <property type="entry name" value="Ser/Thr_Proteases_Immune/Dev"/>
</dbReference>
<evidence type="ECO:0000256" key="7">
    <source>
        <dbReference type="ARBA" id="ARBA00023145"/>
    </source>
</evidence>
<dbReference type="CDD" id="cd00190">
    <property type="entry name" value="Tryp_SPc"/>
    <property type="match status" value="1"/>
</dbReference>
<dbReference type="Proteomes" id="UP000504631">
    <property type="component" value="Unplaced"/>
</dbReference>
<dbReference type="SUPFAM" id="SSF50494">
    <property type="entry name" value="Trypsin-like serine proteases"/>
    <property type="match status" value="1"/>
</dbReference>
<dbReference type="InterPro" id="IPR001314">
    <property type="entry name" value="Peptidase_S1A"/>
</dbReference>
<dbReference type="Pfam" id="PF00089">
    <property type="entry name" value="Trypsin"/>
    <property type="match status" value="1"/>
</dbReference>
<keyword evidence="6 10" id="KW-0720">Serine protease</keyword>
<dbReference type="PRINTS" id="PR00722">
    <property type="entry name" value="CHYMOTRYPSIN"/>
</dbReference>
<evidence type="ECO:0000256" key="2">
    <source>
        <dbReference type="ARBA" id="ARBA00022525"/>
    </source>
</evidence>
<dbReference type="GO" id="GO:0004252">
    <property type="term" value="F:serine-type endopeptidase activity"/>
    <property type="evidence" value="ECO:0007669"/>
    <property type="project" value="InterPro"/>
</dbReference>
<protein>
    <submittedName>
        <fullName evidence="13">Chymotrypsin-2-like</fullName>
    </submittedName>
</protein>
<dbReference type="RefSeq" id="XP_033361549.1">
    <property type="nucleotide sequence ID" value="XM_033505658.1"/>
</dbReference>
<keyword evidence="3 10" id="KW-0645">Protease</keyword>
<dbReference type="AlphaFoldDB" id="A0A6J3LC83"/>
<feature type="non-terminal residue" evidence="13">
    <location>
        <position position="1"/>
    </location>
</feature>
<evidence type="ECO:0000256" key="4">
    <source>
        <dbReference type="ARBA" id="ARBA00022729"/>
    </source>
</evidence>
<dbReference type="GO" id="GO:0005576">
    <property type="term" value="C:extracellular region"/>
    <property type="evidence" value="ECO:0007669"/>
    <property type="project" value="UniProtKB-SubCell"/>
</dbReference>
<dbReference type="FunFam" id="2.40.10.10:FF:000146">
    <property type="entry name" value="Serine protease 53"/>
    <property type="match status" value="1"/>
</dbReference>
<dbReference type="InterPro" id="IPR018114">
    <property type="entry name" value="TRYPSIN_HIS"/>
</dbReference>
<keyword evidence="5 10" id="KW-0378">Hydrolase</keyword>
<evidence type="ECO:0000256" key="3">
    <source>
        <dbReference type="ARBA" id="ARBA00022670"/>
    </source>
</evidence>
<reference evidence="13" key="1">
    <citation type="submission" date="2025-08" db="UniProtKB">
        <authorList>
            <consortium name="RefSeq"/>
        </authorList>
    </citation>
    <scope>IDENTIFICATION</scope>
    <source>
        <tissue evidence="13">Muscle</tissue>
    </source>
</reference>
<dbReference type="PANTHER" id="PTHR24256">
    <property type="entry name" value="TRYPTASE-RELATED"/>
    <property type="match status" value="1"/>
</dbReference>
<dbReference type="InterPro" id="IPR001254">
    <property type="entry name" value="Trypsin_dom"/>
</dbReference>
<keyword evidence="2" id="KW-0964">Secreted</keyword>
<proteinExistence type="inferred from homology"/>
<dbReference type="InterPro" id="IPR009003">
    <property type="entry name" value="Peptidase_S1_PA"/>
</dbReference>
<keyword evidence="4" id="KW-0732">Signal</keyword>
<evidence type="ECO:0000256" key="5">
    <source>
        <dbReference type="ARBA" id="ARBA00022801"/>
    </source>
</evidence>
<feature type="domain" description="Peptidase S1" evidence="11">
    <location>
        <begin position="74"/>
        <end position="309"/>
    </location>
</feature>
<dbReference type="PROSITE" id="PS00134">
    <property type="entry name" value="TRYPSIN_HIS"/>
    <property type="match status" value="1"/>
</dbReference>
<evidence type="ECO:0000256" key="9">
    <source>
        <dbReference type="ARBA" id="ARBA00024195"/>
    </source>
</evidence>
<accession>A0A6J3LC83</accession>
<dbReference type="GeneID" id="117239821"/>
<keyword evidence="7" id="KW-0865">Zymogen</keyword>
<dbReference type="GO" id="GO:0006508">
    <property type="term" value="P:proteolysis"/>
    <property type="evidence" value="ECO:0007669"/>
    <property type="project" value="UniProtKB-KW"/>
</dbReference>
<comment type="similarity">
    <text evidence="9">Belongs to the peptidase S1 family. CLIP subfamily.</text>
</comment>
<gene>
    <name evidence="13" type="primary">LOC117239821</name>
</gene>
<dbReference type="KEGG" id="bvk:117239821"/>
<dbReference type="PROSITE" id="PS00135">
    <property type="entry name" value="TRYPSIN_SER"/>
    <property type="match status" value="1"/>
</dbReference>
<dbReference type="SMART" id="SM00020">
    <property type="entry name" value="Tryp_SPc"/>
    <property type="match status" value="1"/>
</dbReference>
<evidence type="ECO:0000259" key="11">
    <source>
        <dbReference type="PROSITE" id="PS50240"/>
    </source>
</evidence>
<dbReference type="InterPro" id="IPR043504">
    <property type="entry name" value="Peptidase_S1_PA_chymotrypsin"/>
</dbReference>
<evidence type="ECO:0000313" key="12">
    <source>
        <dbReference type="Proteomes" id="UP000504631"/>
    </source>
</evidence>
<evidence type="ECO:0000256" key="6">
    <source>
        <dbReference type="ARBA" id="ARBA00022825"/>
    </source>
</evidence>
<evidence type="ECO:0000256" key="8">
    <source>
        <dbReference type="ARBA" id="ARBA00023157"/>
    </source>
</evidence>
<name>A0A6J3LC83_9HYME</name>